<comment type="caution">
    <text evidence="2">The sequence shown here is derived from an EMBL/GenBank/DDBJ whole genome shotgun (WGS) entry which is preliminary data.</text>
</comment>
<gene>
    <name evidence="2" type="ORF">Apa02nite_068660</name>
</gene>
<proteinExistence type="predicted"/>
<keyword evidence="3" id="KW-1185">Reference proteome</keyword>
<organism evidence="2 3">
    <name type="scientific">Actinoplanes palleronii</name>
    <dbReference type="NCBI Taxonomy" id="113570"/>
    <lineage>
        <taxon>Bacteria</taxon>
        <taxon>Bacillati</taxon>
        <taxon>Actinomycetota</taxon>
        <taxon>Actinomycetes</taxon>
        <taxon>Micromonosporales</taxon>
        <taxon>Micromonosporaceae</taxon>
        <taxon>Actinoplanes</taxon>
    </lineage>
</organism>
<feature type="compositionally biased region" description="Basic and acidic residues" evidence="1">
    <location>
        <begin position="40"/>
        <end position="64"/>
    </location>
</feature>
<dbReference type="RefSeq" id="WP_203828757.1">
    <property type="nucleotide sequence ID" value="NZ_BAAATY010000018.1"/>
</dbReference>
<evidence type="ECO:0000313" key="2">
    <source>
        <dbReference type="EMBL" id="GIE70758.1"/>
    </source>
</evidence>
<dbReference type="EMBL" id="BOMS01000110">
    <property type="protein sequence ID" value="GIE70758.1"/>
    <property type="molecule type" value="Genomic_DNA"/>
</dbReference>
<name>A0ABQ4BJB3_9ACTN</name>
<reference evidence="2 3" key="1">
    <citation type="submission" date="2021-01" db="EMBL/GenBank/DDBJ databases">
        <title>Whole genome shotgun sequence of Actinoplanes palleronii NBRC 14916.</title>
        <authorList>
            <person name="Komaki H."/>
            <person name="Tamura T."/>
        </authorList>
    </citation>
    <scope>NUCLEOTIDE SEQUENCE [LARGE SCALE GENOMIC DNA]</scope>
    <source>
        <strain evidence="2 3">NBRC 14916</strain>
    </source>
</reference>
<evidence type="ECO:0000313" key="3">
    <source>
        <dbReference type="Proteomes" id="UP000624709"/>
    </source>
</evidence>
<evidence type="ECO:0000256" key="1">
    <source>
        <dbReference type="SAM" id="MobiDB-lite"/>
    </source>
</evidence>
<protein>
    <submittedName>
        <fullName evidence="2">Uncharacterized protein</fullName>
    </submittedName>
</protein>
<accession>A0ABQ4BJB3</accession>
<sequence>MSKPKSAVTPHPFLADPETPADPVSGAEVCVRCSLVGRSGDAHHSMPEPAPDARSRAAGEDLTHRSTASENRNN</sequence>
<feature type="compositionally biased region" description="Polar residues" evidence="1">
    <location>
        <begin position="65"/>
        <end position="74"/>
    </location>
</feature>
<feature type="region of interest" description="Disordered" evidence="1">
    <location>
        <begin position="38"/>
        <end position="74"/>
    </location>
</feature>
<dbReference type="Proteomes" id="UP000624709">
    <property type="component" value="Unassembled WGS sequence"/>
</dbReference>
<feature type="region of interest" description="Disordered" evidence="1">
    <location>
        <begin position="1"/>
        <end position="25"/>
    </location>
</feature>